<accession>A0A075R3U7</accession>
<dbReference type="AlphaFoldDB" id="A0A075R3U7"/>
<evidence type="ECO:0000313" key="2">
    <source>
        <dbReference type="Proteomes" id="UP000005850"/>
    </source>
</evidence>
<proteinExistence type="predicted"/>
<dbReference type="Proteomes" id="UP000005850">
    <property type="component" value="Chromosome"/>
</dbReference>
<dbReference type="KEGG" id="blr:BRLA_c015000"/>
<dbReference type="RefSeq" id="WP_003338106.1">
    <property type="nucleotide sequence ID" value="NZ_CP007806.1"/>
</dbReference>
<evidence type="ECO:0000313" key="1">
    <source>
        <dbReference type="EMBL" id="AIG25828.1"/>
    </source>
</evidence>
<dbReference type="HOGENOM" id="CLU_1902680_0_0_9"/>
<name>A0A075R3U7_BRELA</name>
<dbReference type="EMBL" id="CP007806">
    <property type="protein sequence ID" value="AIG25828.1"/>
    <property type="molecule type" value="Genomic_DNA"/>
</dbReference>
<dbReference type="STRING" id="1042163.BRLA_c015000"/>
<keyword evidence="2" id="KW-1185">Reference proteome</keyword>
<reference evidence="1 2" key="1">
    <citation type="journal article" date="2011" name="J. Bacteriol.">
        <title>Genome sequence of Brevibacillus laterosporus LMG 15441, a pathogen of invertebrates.</title>
        <authorList>
            <person name="Djukic M."/>
            <person name="Poehlein A."/>
            <person name="Thurmer A."/>
            <person name="Daniel R."/>
        </authorList>
    </citation>
    <scope>NUCLEOTIDE SEQUENCE [LARGE SCALE GENOMIC DNA]</scope>
    <source>
        <strain evidence="1 2">LMG 15441</strain>
    </source>
</reference>
<sequence length="139" mass="15854">MTRTIKVTIHSFDKIKENLADLNELKLYEEANGKVLEAEIESDGYAIVDITEEEYIELAPDEYELMIMEWKVAGKIDELILETMSDPNDDKAMLYRGVDPIGTVKIEPVSLPKKLVEQLAKAWFSTPKPAIEPKINEKE</sequence>
<organism evidence="1 2">
    <name type="scientific">Brevibacillus laterosporus LMG 15441</name>
    <dbReference type="NCBI Taxonomy" id="1042163"/>
    <lineage>
        <taxon>Bacteria</taxon>
        <taxon>Bacillati</taxon>
        <taxon>Bacillota</taxon>
        <taxon>Bacilli</taxon>
        <taxon>Bacillales</taxon>
        <taxon>Paenibacillaceae</taxon>
        <taxon>Brevibacillus</taxon>
    </lineage>
</organism>
<gene>
    <name evidence="1" type="ORF">BRLA_c015000</name>
</gene>
<protein>
    <submittedName>
        <fullName evidence="1">Uncharacterized protein</fullName>
    </submittedName>
</protein>